<dbReference type="GO" id="GO:0004730">
    <property type="term" value="F:pseudouridylate synthase activity"/>
    <property type="evidence" value="ECO:0007669"/>
    <property type="project" value="UniProtKB-UniRule"/>
</dbReference>
<comment type="caution">
    <text evidence="6">Lacks conserved residue(s) required for the propagation of feature annotation.</text>
</comment>
<dbReference type="Proteomes" id="UP000186218">
    <property type="component" value="Unassembled WGS sequence"/>
</dbReference>
<organism evidence="7 8">
    <name type="scientific">Williamsia sterculiae</name>
    <dbReference type="NCBI Taxonomy" id="1344003"/>
    <lineage>
        <taxon>Bacteria</taxon>
        <taxon>Bacillati</taxon>
        <taxon>Actinomycetota</taxon>
        <taxon>Actinomycetes</taxon>
        <taxon>Mycobacteriales</taxon>
        <taxon>Nocardiaceae</taxon>
        <taxon>Williamsia</taxon>
    </lineage>
</organism>
<dbReference type="GO" id="GO:0046113">
    <property type="term" value="P:nucleobase catabolic process"/>
    <property type="evidence" value="ECO:0007669"/>
    <property type="project" value="UniProtKB-UniRule"/>
</dbReference>
<dbReference type="GO" id="GO:0016798">
    <property type="term" value="F:hydrolase activity, acting on glycosyl bonds"/>
    <property type="evidence" value="ECO:0007669"/>
    <property type="project" value="UniProtKB-KW"/>
</dbReference>
<dbReference type="SUPFAM" id="SSF110581">
    <property type="entry name" value="Indigoidine synthase A-like"/>
    <property type="match status" value="1"/>
</dbReference>
<keyword evidence="2 6" id="KW-0378">Hydrolase</keyword>
<proteinExistence type="inferred from homology"/>
<feature type="active site" description="Proton donor" evidence="6">
    <location>
        <position position="32"/>
    </location>
</feature>
<evidence type="ECO:0000256" key="1">
    <source>
        <dbReference type="ARBA" id="ARBA00022723"/>
    </source>
</evidence>
<evidence type="ECO:0000256" key="4">
    <source>
        <dbReference type="ARBA" id="ARBA00023239"/>
    </source>
</evidence>
<dbReference type="EC" id="4.2.1.70" evidence="6"/>
<evidence type="ECO:0000256" key="3">
    <source>
        <dbReference type="ARBA" id="ARBA00023211"/>
    </source>
</evidence>
<dbReference type="Pfam" id="PF04227">
    <property type="entry name" value="Indigoidine_A"/>
    <property type="match status" value="1"/>
</dbReference>
<evidence type="ECO:0000313" key="8">
    <source>
        <dbReference type="Proteomes" id="UP000186218"/>
    </source>
</evidence>
<comment type="function">
    <text evidence="6">Catalyzes the reversible cleavage of pseudouridine 5'-phosphate (PsiMP) to ribose 5-phosphate and uracil. Functions biologically in the cleavage direction, as part of a pseudouridine degradation pathway.</text>
</comment>
<dbReference type="GO" id="GO:0046872">
    <property type="term" value="F:metal ion binding"/>
    <property type="evidence" value="ECO:0007669"/>
    <property type="project" value="UniProtKB-KW"/>
</dbReference>
<gene>
    <name evidence="6" type="primary">psuG</name>
    <name evidence="7" type="ORF">SAMN05445060_1392</name>
</gene>
<feature type="active site" description="Nucleophile" evidence="6">
    <location>
        <position position="166"/>
    </location>
</feature>
<dbReference type="HAMAP" id="MF_01876">
    <property type="entry name" value="PsiMP_glycosidase"/>
    <property type="match status" value="1"/>
</dbReference>
<keyword evidence="8" id="KW-1185">Reference proteome</keyword>
<dbReference type="AlphaFoldDB" id="A0A1N7EK90"/>
<evidence type="ECO:0000256" key="6">
    <source>
        <dbReference type="HAMAP-Rule" id="MF_01876"/>
    </source>
</evidence>
<evidence type="ECO:0000313" key="7">
    <source>
        <dbReference type="EMBL" id="SIR88429.1"/>
    </source>
</evidence>
<comment type="subunit">
    <text evidence="6">Homotrimer.</text>
</comment>
<keyword evidence="5 6" id="KW-0326">Glycosidase</keyword>
<reference evidence="7 8" key="1">
    <citation type="submission" date="2017-01" db="EMBL/GenBank/DDBJ databases">
        <authorList>
            <person name="Mah S.A."/>
            <person name="Swanson W.J."/>
            <person name="Moy G.W."/>
            <person name="Vacquier V.D."/>
        </authorList>
    </citation>
    <scope>NUCLEOTIDE SEQUENCE [LARGE SCALE GENOMIC DNA]</scope>
    <source>
        <strain evidence="7 8">CPCC 203464</strain>
    </source>
</reference>
<keyword evidence="4 6" id="KW-0456">Lyase</keyword>
<dbReference type="PANTHER" id="PTHR42909:SF1">
    <property type="entry name" value="CARBOHYDRATE KINASE PFKB DOMAIN-CONTAINING PROTEIN"/>
    <property type="match status" value="1"/>
</dbReference>
<keyword evidence="1 6" id="KW-0479">Metal-binding</keyword>
<evidence type="ECO:0000256" key="5">
    <source>
        <dbReference type="ARBA" id="ARBA00023295"/>
    </source>
</evidence>
<dbReference type="PANTHER" id="PTHR42909">
    <property type="entry name" value="ZGC:136858"/>
    <property type="match status" value="1"/>
</dbReference>
<keyword evidence="3 6" id="KW-0464">Manganese</keyword>
<name>A0A1N7EK90_9NOCA</name>
<dbReference type="InterPro" id="IPR022830">
    <property type="entry name" value="Indigdn_synthA-like"/>
</dbReference>
<feature type="binding site" evidence="6">
    <location>
        <begin position="147"/>
        <end position="149"/>
    </location>
    <ligand>
        <name>substrate</name>
    </ligand>
</feature>
<comment type="similarity">
    <text evidence="6">Belongs to the pseudouridine-5'-phosphate glycosidase family.</text>
</comment>
<feature type="binding site" evidence="6">
    <location>
        <position position="93"/>
    </location>
    <ligand>
        <name>substrate</name>
    </ligand>
</feature>
<dbReference type="RefSeq" id="WP_076477843.1">
    <property type="nucleotide sequence ID" value="NZ_FTNT01000003.1"/>
</dbReference>
<dbReference type="GO" id="GO:0005737">
    <property type="term" value="C:cytoplasm"/>
    <property type="evidence" value="ECO:0007669"/>
    <property type="project" value="TreeGrafter"/>
</dbReference>
<sequence length="319" mass="33520">MAAVSSAGTHTYVLSTEVEDALHHGRPVVALESNVIAHGYRWPENLEVARAVERVVREGGAVPATVMVESGQVMVGADDAALERFARSEHAAKVTRRDLGIVLAGGGLGATSISATMAIADQIGIRTIASAGLGGVHRGAEHSMDISSDLTELARTELIVVCAGVKMILDAGRTLEFLETQGTPVIGFRHEQFPAFYCRDSGFPTQIRLDHPHQIAETARRHWGFPHSGSILVTHPIPREDALDSARIELAIDEALASAKDTGVVGAGITPFVLRAVDAATGGEARAANRAVLLSTAAAATEIEVARATSERGVLDGVH</sequence>
<feature type="binding site" evidence="6">
    <location>
        <position position="145"/>
    </location>
    <ligand>
        <name>Mn(2+)</name>
        <dbReference type="ChEBI" id="CHEBI:29035"/>
    </ligand>
</feature>
<dbReference type="Gene3D" id="3.40.1790.10">
    <property type="entry name" value="Indigoidine synthase domain"/>
    <property type="match status" value="1"/>
</dbReference>
<evidence type="ECO:0000256" key="2">
    <source>
        <dbReference type="ARBA" id="ARBA00022801"/>
    </source>
</evidence>
<dbReference type="EMBL" id="FTNT01000003">
    <property type="protein sequence ID" value="SIR88429.1"/>
    <property type="molecule type" value="Genomic_DNA"/>
</dbReference>
<dbReference type="STRING" id="1344003.SAMN05445060_1392"/>
<comment type="catalytic activity">
    <reaction evidence="6">
        <text>D-ribose 5-phosphate + uracil = psi-UMP + H2O</text>
        <dbReference type="Rhea" id="RHEA:18337"/>
        <dbReference type="ChEBI" id="CHEBI:15377"/>
        <dbReference type="ChEBI" id="CHEBI:17568"/>
        <dbReference type="ChEBI" id="CHEBI:58380"/>
        <dbReference type="ChEBI" id="CHEBI:78346"/>
        <dbReference type="EC" id="4.2.1.70"/>
    </reaction>
</comment>
<dbReference type="InterPro" id="IPR007342">
    <property type="entry name" value="PsuG"/>
</dbReference>
<protein>
    <recommendedName>
        <fullName evidence="6">Pseudouridine-5'-phosphate glycosidase</fullName>
        <shortName evidence="6">PsiMP glycosidase</shortName>
        <ecNumber evidence="6">4.2.1.70</ecNumber>
    </recommendedName>
</protein>
<accession>A0A1N7EK90</accession>
<dbReference type="OrthoDB" id="9805870at2"/>
<comment type="cofactor">
    <cofactor evidence="6">
        <name>Mn(2+)</name>
        <dbReference type="ChEBI" id="CHEBI:29035"/>
    </cofactor>
    <text evidence="6">Binds 1 Mn(2+) ion per subunit.</text>
</comment>